<organism evidence="1 2">
    <name type="scientific">Hyphococcus luteus</name>
    <dbReference type="NCBI Taxonomy" id="2058213"/>
    <lineage>
        <taxon>Bacteria</taxon>
        <taxon>Pseudomonadati</taxon>
        <taxon>Pseudomonadota</taxon>
        <taxon>Alphaproteobacteria</taxon>
        <taxon>Parvularculales</taxon>
        <taxon>Parvularculaceae</taxon>
        <taxon>Hyphococcus</taxon>
    </lineage>
</organism>
<proteinExistence type="predicted"/>
<evidence type="ECO:0000313" key="1">
    <source>
        <dbReference type="EMBL" id="PQA89735.1"/>
    </source>
</evidence>
<dbReference type="AlphaFoldDB" id="A0A2S7KB47"/>
<evidence type="ECO:0000313" key="2">
    <source>
        <dbReference type="Proteomes" id="UP000239504"/>
    </source>
</evidence>
<gene>
    <name evidence="1" type="ORF">CW354_02445</name>
</gene>
<reference evidence="1 2" key="1">
    <citation type="submission" date="2017-12" db="EMBL/GenBank/DDBJ databases">
        <authorList>
            <person name="Hurst M.R.H."/>
        </authorList>
    </citation>
    <scope>NUCLEOTIDE SEQUENCE [LARGE SCALE GENOMIC DNA]</scope>
    <source>
        <strain evidence="1 2">SY-3-19</strain>
    </source>
</reference>
<dbReference type="EMBL" id="PJCH01000001">
    <property type="protein sequence ID" value="PQA89735.1"/>
    <property type="molecule type" value="Genomic_DNA"/>
</dbReference>
<name>A0A2S7KB47_9PROT</name>
<comment type="caution">
    <text evidence="1">The sequence shown here is derived from an EMBL/GenBank/DDBJ whole genome shotgun (WGS) entry which is preliminary data.</text>
</comment>
<dbReference type="Proteomes" id="UP000239504">
    <property type="component" value="Unassembled WGS sequence"/>
</dbReference>
<protein>
    <submittedName>
        <fullName evidence="1">Uncharacterized protein</fullName>
    </submittedName>
</protein>
<sequence>MQSQRINEKQKTDTRNLTKDLTEATVTLQRHIGDHPQIQADSNIRLVMFLSLSMVETRLRYDSGVSKSKHHIVVGQRPTVSVLKNVGRNLNSRFESVRRLSAN</sequence>
<accession>A0A2S7KB47</accession>
<keyword evidence="2" id="KW-1185">Reference proteome</keyword>